<dbReference type="EMBL" id="MRZV01002703">
    <property type="protein sequence ID" value="PIK33189.1"/>
    <property type="molecule type" value="Genomic_DNA"/>
</dbReference>
<dbReference type="AlphaFoldDB" id="A0A2G8JBT1"/>
<dbReference type="PANTHER" id="PTHR21520">
    <property type="entry name" value="GLUTAMATE-RICH PROTEIN 2"/>
    <property type="match status" value="1"/>
</dbReference>
<gene>
    <name evidence="2" type="ORF">BSL78_29999</name>
</gene>
<feature type="compositionally biased region" description="Basic and acidic residues" evidence="1">
    <location>
        <begin position="36"/>
        <end position="52"/>
    </location>
</feature>
<organism evidence="2 3">
    <name type="scientific">Stichopus japonicus</name>
    <name type="common">Sea cucumber</name>
    <dbReference type="NCBI Taxonomy" id="307972"/>
    <lineage>
        <taxon>Eukaryota</taxon>
        <taxon>Metazoa</taxon>
        <taxon>Echinodermata</taxon>
        <taxon>Eleutherozoa</taxon>
        <taxon>Echinozoa</taxon>
        <taxon>Holothuroidea</taxon>
        <taxon>Aspidochirotacea</taxon>
        <taxon>Aspidochirotida</taxon>
        <taxon>Stichopodidae</taxon>
        <taxon>Apostichopus</taxon>
    </lineage>
</organism>
<dbReference type="InterPro" id="IPR026703">
    <property type="entry name" value="ERICH2"/>
</dbReference>
<feature type="compositionally biased region" description="Polar residues" evidence="1">
    <location>
        <begin position="63"/>
        <end position="75"/>
    </location>
</feature>
<reference evidence="2 3" key="1">
    <citation type="journal article" date="2017" name="PLoS Biol.">
        <title>The sea cucumber genome provides insights into morphological evolution and visceral regeneration.</title>
        <authorList>
            <person name="Zhang X."/>
            <person name="Sun L."/>
            <person name="Yuan J."/>
            <person name="Sun Y."/>
            <person name="Gao Y."/>
            <person name="Zhang L."/>
            <person name="Li S."/>
            <person name="Dai H."/>
            <person name="Hamel J.F."/>
            <person name="Liu C."/>
            <person name="Yu Y."/>
            <person name="Liu S."/>
            <person name="Lin W."/>
            <person name="Guo K."/>
            <person name="Jin S."/>
            <person name="Xu P."/>
            <person name="Storey K.B."/>
            <person name="Huan P."/>
            <person name="Zhang T."/>
            <person name="Zhou Y."/>
            <person name="Zhang J."/>
            <person name="Lin C."/>
            <person name="Li X."/>
            <person name="Xing L."/>
            <person name="Huo D."/>
            <person name="Sun M."/>
            <person name="Wang L."/>
            <person name="Mercier A."/>
            <person name="Li F."/>
            <person name="Yang H."/>
            <person name="Xiang J."/>
        </authorList>
    </citation>
    <scope>NUCLEOTIDE SEQUENCE [LARGE SCALE GENOMIC DNA]</scope>
    <source>
        <strain evidence="2">Shaxun</strain>
        <tissue evidence="2">Muscle</tissue>
    </source>
</reference>
<evidence type="ECO:0000313" key="3">
    <source>
        <dbReference type="Proteomes" id="UP000230750"/>
    </source>
</evidence>
<keyword evidence="3" id="KW-1185">Reference proteome</keyword>
<protein>
    <submittedName>
        <fullName evidence="2">Putative glutamate-rich protein 2 isoform X1</fullName>
    </submittedName>
</protein>
<dbReference type="PANTHER" id="PTHR21520:SF2">
    <property type="entry name" value="GLUTAMATE-RICH PROTEIN 2"/>
    <property type="match status" value="1"/>
</dbReference>
<accession>A0A2G8JBT1</accession>
<feature type="compositionally biased region" description="Polar residues" evidence="1">
    <location>
        <begin position="1"/>
        <end position="17"/>
    </location>
</feature>
<feature type="region of interest" description="Disordered" evidence="1">
    <location>
        <begin position="1"/>
        <end position="80"/>
    </location>
</feature>
<name>A0A2G8JBT1_STIJA</name>
<feature type="compositionally biased region" description="Acidic residues" evidence="1">
    <location>
        <begin position="240"/>
        <end position="251"/>
    </location>
</feature>
<proteinExistence type="predicted"/>
<feature type="compositionally biased region" description="Polar residues" evidence="1">
    <location>
        <begin position="195"/>
        <end position="223"/>
    </location>
</feature>
<feature type="region of interest" description="Disordered" evidence="1">
    <location>
        <begin position="172"/>
        <end position="253"/>
    </location>
</feature>
<dbReference type="STRING" id="307972.A0A2G8JBT1"/>
<feature type="non-terminal residue" evidence="2">
    <location>
        <position position="1"/>
    </location>
</feature>
<feature type="compositionally biased region" description="Polar residues" evidence="1">
    <location>
        <begin position="118"/>
        <end position="128"/>
    </location>
</feature>
<feature type="region of interest" description="Disordered" evidence="1">
    <location>
        <begin position="118"/>
        <end position="147"/>
    </location>
</feature>
<evidence type="ECO:0000256" key="1">
    <source>
        <dbReference type="SAM" id="MobiDB-lite"/>
    </source>
</evidence>
<dbReference type="Proteomes" id="UP000230750">
    <property type="component" value="Unassembled WGS sequence"/>
</dbReference>
<evidence type="ECO:0000313" key="2">
    <source>
        <dbReference type="EMBL" id="PIK33189.1"/>
    </source>
</evidence>
<sequence length="365" mass="40948">PYSRNKGGTHTPIQRSGSKLEVLPPEVQTIIYSELSPRETHSAGSDGRRSHSELLGSKAPPFQRSSSEGRLTPNQGDPLVRKQVVLPTVKRDYERHGTPIGEAHVMTPADVTDYNNSAIGTDSNSSYSEETDQTLDGLQGAVGGGQRSKVEIEMESLINRLKIDDSSRFKERDKDLKTHTPVLNRSPEDPYYLSHTPSTQPSTETLPSATTSEGSIQGTSSGISAGDNDVRAKEELSSSSEEEEDEEDTEEEKAPFELIGEFLESVMDADYEAADKLCKMILLYEPDNKECKQFQPLIEEMLKREREEELWGSDDDSMIVMRMRMTMRVMIARATVMKKQNHRRKNLPMKAPQRLMKKRVKGDQV</sequence>
<comment type="caution">
    <text evidence="2">The sequence shown here is derived from an EMBL/GenBank/DDBJ whole genome shotgun (WGS) entry which is preliminary data.</text>
</comment>
<dbReference type="OrthoDB" id="9950633at2759"/>